<dbReference type="AlphaFoldDB" id="A0A6I4HVC8"/>
<reference evidence="1 2" key="1">
    <citation type="submission" date="2020-12" db="EMBL/GenBank/DDBJ databases">
        <title>HMF7856_wgs.fasta genome submission.</title>
        <authorList>
            <person name="Kang H."/>
            <person name="Kim H."/>
            <person name="Joh K."/>
        </authorList>
    </citation>
    <scope>NUCLEOTIDE SEQUENCE [LARGE SCALE GENOMIC DNA]</scope>
    <source>
        <strain evidence="1 2">HMF7856</strain>
    </source>
</reference>
<dbReference type="PROSITE" id="PS51257">
    <property type="entry name" value="PROKAR_LIPOPROTEIN"/>
    <property type="match status" value="1"/>
</dbReference>
<dbReference type="KEGG" id="mgik:GO620_017010"/>
<accession>A0A6I4HVC8</accession>
<dbReference type="RefSeq" id="WP_157523447.1">
    <property type="nucleotide sequence ID" value="NZ_CP066775.1"/>
</dbReference>
<dbReference type="EMBL" id="CP066775">
    <property type="protein sequence ID" value="QQL49842.1"/>
    <property type="molecule type" value="Genomic_DNA"/>
</dbReference>
<evidence type="ECO:0000313" key="1">
    <source>
        <dbReference type="EMBL" id="QQL49842.1"/>
    </source>
</evidence>
<sequence>MKNFALIAIHVLCGTVLMFAACTGSTQSKLKGNWHSKDGSIKLKITNKQVITNNDTSAAEEYILKEDTILTSFEGNRPYTKLVIQKLDGDDMQLLYPDSVSIEFSK</sequence>
<name>A0A6I4HVC8_9SPHI</name>
<evidence type="ECO:0008006" key="3">
    <source>
        <dbReference type="Google" id="ProtNLM"/>
    </source>
</evidence>
<proteinExistence type="predicted"/>
<protein>
    <recommendedName>
        <fullName evidence="3">DUF5640 domain-containing protein</fullName>
    </recommendedName>
</protein>
<gene>
    <name evidence="1" type="ORF">GO620_017010</name>
</gene>
<evidence type="ECO:0000313" key="2">
    <source>
        <dbReference type="Proteomes" id="UP000429232"/>
    </source>
</evidence>
<dbReference type="Proteomes" id="UP000429232">
    <property type="component" value="Chromosome"/>
</dbReference>
<keyword evidence="2" id="KW-1185">Reference proteome</keyword>
<organism evidence="1 2">
    <name type="scientific">Mucilaginibacter ginkgonis</name>
    <dbReference type="NCBI Taxonomy" id="2682091"/>
    <lineage>
        <taxon>Bacteria</taxon>
        <taxon>Pseudomonadati</taxon>
        <taxon>Bacteroidota</taxon>
        <taxon>Sphingobacteriia</taxon>
        <taxon>Sphingobacteriales</taxon>
        <taxon>Sphingobacteriaceae</taxon>
        <taxon>Mucilaginibacter</taxon>
    </lineage>
</organism>